<feature type="compositionally biased region" description="Low complexity" evidence="1">
    <location>
        <begin position="324"/>
        <end position="345"/>
    </location>
</feature>
<proteinExistence type="predicted"/>
<name>A0A7Y6M551_9ACTN</name>
<keyword evidence="3" id="KW-1185">Reference proteome</keyword>
<dbReference type="InterPro" id="IPR052944">
    <property type="entry name" value="Sporulation_related"/>
</dbReference>
<protein>
    <submittedName>
        <fullName evidence="2">DUF2092 domain-containing protein</fullName>
    </submittedName>
</protein>
<dbReference type="Proteomes" id="UP000586042">
    <property type="component" value="Unassembled WGS sequence"/>
</dbReference>
<dbReference type="PANTHER" id="PTHR37507">
    <property type="entry name" value="SPORULATION PROTEIN YDCC"/>
    <property type="match status" value="1"/>
</dbReference>
<dbReference type="EMBL" id="JABWGN010000008">
    <property type="protein sequence ID" value="NUW34160.1"/>
    <property type="molecule type" value="Genomic_DNA"/>
</dbReference>
<accession>A0A7Y6M551</accession>
<gene>
    <name evidence="2" type="ORF">HTZ77_22370</name>
</gene>
<evidence type="ECO:0000313" key="2">
    <source>
        <dbReference type="EMBL" id="NUW34160.1"/>
    </source>
</evidence>
<sequence>MRRGTFVRWGVPIAAAAVIGGALGAGPVIAAVSGEPALPERTAQQLLADAAAASRGKDGPPPMSGTVQQTASLGLPALPQTGGESPLTLLSGSHEIKVWYGSRDRLRVAMPTQMNETDLIVNGGQTWYWDSAANTATRVKLEAGQDGRTAPRPHDMTASTPAATTPQAMAEQLLAKVGEYSVVSVANTDKVAGRPVYQLVVAPKDEASLVKEVRLSLDGETYVPLQVQVFAKGSPEPAFQLGFTQVTFSPPADENFTFTPPAGAKVKETTFGAGDRTAEREKAEEARKAASDRLDVVGKGWTSVAVVKLSADDLKALQTGVRPGQDAQDAQDGEGAQDGQDGQGLQDRKGPDAAEVGAIADGLLKAAKPVSGTWGSGRLITTKLVTALVTDDGRLLVGAVTPEEITKAAGIK</sequence>
<comment type="caution">
    <text evidence="2">The sequence shown here is derived from an EMBL/GenBank/DDBJ whole genome shotgun (WGS) entry which is preliminary data.</text>
</comment>
<organism evidence="2 3">
    <name type="scientific">Nonomuraea montanisoli</name>
    <dbReference type="NCBI Taxonomy" id="2741721"/>
    <lineage>
        <taxon>Bacteria</taxon>
        <taxon>Bacillati</taxon>
        <taxon>Actinomycetota</taxon>
        <taxon>Actinomycetes</taxon>
        <taxon>Streptosporangiales</taxon>
        <taxon>Streptosporangiaceae</taxon>
        <taxon>Nonomuraea</taxon>
    </lineage>
</organism>
<dbReference type="PANTHER" id="PTHR37507:SF2">
    <property type="entry name" value="SPORULATION PROTEIN YDCC"/>
    <property type="match status" value="1"/>
</dbReference>
<dbReference type="AlphaFoldDB" id="A0A7Y6M551"/>
<dbReference type="SUPFAM" id="SSF89392">
    <property type="entry name" value="Prokaryotic lipoproteins and lipoprotein localization factors"/>
    <property type="match status" value="1"/>
</dbReference>
<dbReference type="InterPro" id="IPR029046">
    <property type="entry name" value="LolA/LolB/LppX"/>
</dbReference>
<dbReference type="Gene3D" id="2.50.20.10">
    <property type="entry name" value="Lipoprotein localisation LolA/LolB/LppX"/>
    <property type="match status" value="1"/>
</dbReference>
<evidence type="ECO:0000313" key="3">
    <source>
        <dbReference type="Proteomes" id="UP000586042"/>
    </source>
</evidence>
<evidence type="ECO:0000256" key="1">
    <source>
        <dbReference type="SAM" id="MobiDB-lite"/>
    </source>
</evidence>
<feature type="region of interest" description="Disordered" evidence="1">
    <location>
        <begin position="144"/>
        <end position="163"/>
    </location>
</feature>
<feature type="region of interest" description="Disordered" evidence="1">
    <location>
        <begin position="321"/>
        <end position="352"/>
    </location>
</feature>
<reference evidence="2 3" key="1">
    <citation type="submission" date="2020-06" db="EMBL/GenBank/DDBJ databases">
        <title>Nonomuraea sp. SMC257, a novel actinomycete isolated from soil.</title>
        <authorList>
            <person name="Chanama M."/>
        </authorList>
    </citation>
    <scope>NUCLEOTIDE SEQUENCE [LARGE SCALE GENOMIC DNA]</scope>
    <source>
        <strain evidence="2 3">SMC257</strain>
    </source>
</reference>